<reference evidence="2" key="1">
    <citation type="submission" date="2022-10" db="EMBL/GenBank/DDBJ databases">
        <title>Genome assembly of Pristionchus species.</title>
        <authorList>
            <person name="Yoshida K."/>
            <person name="Sommer R.J."/>
        </authorList>
    </citation>
    <scope>NUCLEOTIDE SEQUENCE [LARGE SCALE GENOMIC DNA]</scope>
    <source>
        <strain evidence="2">RS5460</strain>
    </source>
</reference>
<protein>
    <submittedName>
        <fullName evidence="1">Uncharacterized protein</fullName>
    </submittedName>
</protein>
<evidence type="ECO:0000313" key="2">
    <source>
        <dbReference type="Proteomes" id="UP001328107"/>
    </source>
</evidence>
<dbReference type="Proteomes" id="UP001328107">
    <property type="component" value="Unassembled WGS sequence"/>
</dbReference>
<proteinExistence type="predicted"/>
<dbReference type="AlphaFoldDB" id="A0AAN5IC12"/>
<name>A0AAN5IC12_9BILA</name>
<organism evidence="1 2">
    <name type="scientific">Pristionchus mayeri</name>
    <dbReference type="NCBI Taxonomy" id="1317129"/>
    <lineage>
        <taxon>Eukaryota</taxon>
        <taxon>Metazoa</taxon>
        <taxon>Ecdysozoa</taxon>
        <taxon>Nematoda</taxon>
        <taxon>Chromadorea</taxon>
        <taxon>Rhabditida</taxon>
        <taxon>Rhabditina</taxon>
        <taxon>Diplogasteromorpha</taxon>
        <taxon>Diplogasteroidea</taxon>
        <taxon>Neodiplogasteridae</taxon>
        <taxon>Pristionchus</taxon>
    </lineage>
</organism>
<dbReference type="EMBL" id="BTRK01000006">
    <property type="protein sequence ID" value="GMR57226.1"/>
    <property type="molecule type" value="Genomic_DNA"/>
</dbReference>
<keyword evidence="2" id="KW-1185">Reference proteome</keyword>
<sequence length="114" mass="13545">NFLLTISSFVRDVHILVDGLRAFEMSETDYTELIIKMFSNKTEKLATYPIYKTTTLLSTNCIDILREELPKLGKKLWFETRSQIDDVDYTIYEHRVRKKGDYFSIKHLSRENDE</sequence>
<feature type="non-terminal residue" evidence="1">
    <location>
        <position position="114"/>
    </location>
</feature>
<feature type="non-terminal residue" evidence="1">
    <location>
        <position position="1"/>
    </location>
</feature>
<comment type="caution">
    <text evidence="1">The sequence shown here is derived from an EMBL/GenBank/DDBJ whole genome shotgun (WGS) entry which is preliminary data.</text>
</comment>
<gene>
    <name evidence="1" type="ORF">PMAYCL1PPCAC_27421</name>
</gene>
<accession>A0AAN5IC12</accession>
<evidence type="ECO:0000313" key="1">
    <source>
        <dbReference type="EMBL" id="GMR57226.1"/>
    </source>
</evidence>